<accession>A0A836CA37</accession>
<feature type="transmembrane region" description="Helical" evidence="1">
    <location>
        <begin position="107"/>
        <end position="125"/>
    </location>
</feature>
<keyword evidence="3" id="KW-1185">Reference proteome</keyword>
<gene>
    <name evidence="2" type="ORF">JKP88DRAFT_281297</name>
</gene>
<keyword evidence="1" id="KW-0812">Transmembrane</keyword>
<evidence type="ECO:0000256" key="1">
    <source>
        <dbReference type="SAM" id="Phobius"/>
    </source>
</evidence>
<proteinExistence type="predicted"/>
<dbReference type="AlphaFoldDB" id="A0A836CA37"/>
<keyword evidence="1" id="KW-1133">Transmembrane helix</keyword>
<organism evidence="2 3">
    <name type="scientific">Tribonema minus</name>
    <dbReference type="NCBI Taxonomy" id="303371"/>
    <lineage>
        <taxon>Eukaryota</taxon>
        <taxon>Sar</taxon>
        <taxon>Stramenopiles</taxon>
        <taxon>Ochrophyta</taxon>
        <taxon>PX clade</taxon>
        <taxon>Xanthophyceae</taxon>
        <taxon>Tribonematales</taxon>
        <taxon>Tribonemataceae</taxon>
        <taxon>Tribonema</taxon>
    </lineage>
</organism>
<protein>
    <submittedName>
        <fullName evidence="2">Uncharacterized protein</fullName>
    </submittedName>
</protein>
<name>A0A836CA37_9STRA</name>
<reference evidence="2" key="1">
    <citation type="submission" date="2021-02" db="EMBL/GenBank/DDBJ databases">
        <title>First Annotated Genome of the Yellow-green Alga Tribonema minus.</title>
        <authorList>
            <person name="Mahan K.M."/>
        </authorList>
    </citation>
    <scope>NUCLEOTIDE SEQUENCE</scope>
    <source>
        <strain evidence="2">UTEX B ZZ1240</strain>
    </source>
</reference>
<evidence type="ECO:0000313" key="3">
    <source>
        <dbReference type="Proteomes" id="UP000664859"/>
    </source>
</evidence>
<dbReference type="EMBL" id="JAFCMP010000517">
    <property type="protein sequence ID" value="KAG5178194.1"/>
    <property type="molecule type" value="Genomic_DNA"/>
</dbReference>
<evidence type="ECO:0000313" key="2">
    <source>
        <dbReference type="EMBL" id="KAG5178194.1"/>
    </source>
</evidence>
<sequence length="305" mass="33888">MAWSSFYGVMDMDDAWRDVNIETHVWIDLQIVLFGIACMGFGFATVGSVFYLLAANEAGTASKVHSLQAHFGHWLSAPWYFFFTGLFGWGSGFYVQGCVAARTTAAMVVFLVIMLSGTAIFIWSMRECVSGVFTVQRISEDHRPITHTLGHIQAQFRQYAAEVGAENISHDEFRLFLVRPVGHLNYWPGLSAVCQARVDRVFEEELQKAVETSSAAPITLRLAEIRLQFVKYSKQVGSDNIRRAAFTDHLARPAEPGGDVVCLSEVCVARANKVFDEELQKVVDGDDDDSSELSVVTPLMLTPTD</sequence>
<keyword evidence="1" id="KW-0472">Membrane</keyword>
<feature type="transmembrane region" description="Helical" evidence="1">
    <location>
        <begin position="74"/>
        <end position="95"/>
    </location>
</feature>
<comment type="caution">
    <text evidence="2">The sequence shown here is derived from an EMBL/GenBank/DDBJ whole genome shotgun (WGS) entry which is preliminary data.</text>
</comment>
<dbReference type="Proteomes" id="UP000664859">
    <property type="component" value="Unassembled WGS sequence"/>
</dbReference>
<feature type="transmembrane region" description="Helical" evidence="1">
    <location>
        <begin position="31"/>
        <end position="54"/>
    </location>
</feature>